<evidence type="ECO:0000259" key="7">
    <source>
        <dbReference type="Pfam" id="PF02776"/>
    </source>
</evidence>
<feature type="domain" description="Thiamine pyrophosphate enzyme N-terminal TPP-binding" evidence="7">
    <location>
        <begin position="18"/>
        <end position="120"/>
    </location>
</feature>
<feature type="domain" description="Thiamine pyrophosphate enzyme central" evidence="5">
    <location>
        <begin position="200"/>
        <end position="335"/>
    </location>
</feature>
<feature type="domain" description="Thiamine pyrophosphate enzyme TPP-binding" evidence="6">
    <location>
        <begin position="392"/>
        <end position="531"/>
    </location>
</feature>
<dbReference type="GO" id="GO:0000287">
    <property type="term" value="F:magnesium ion binding"/>
    <property type="evidence" value="ECO:0007669"/>
    <property type="project" value="InterPro"/>
</dbReference>
<dbReference type="PANTHER" id="PTHR18968">
    <property type="entry name" value="THIAMINE PYROPHOSPHATE ENZYMES"/>
    <property type="match status" value="1"/>
</dbReference>
<dbReference type="CDD" id="cd02002">
    <property type="entry name" value="TPP_BFDC"/>
    <property type="match status" value="1"/>
</dbReference>
<dbReference type="PROSITE" id="PS00187">
    <property type="entry name" value="TPP_ENZYMES"/>
    <property type="match status" value="1"/>
</dbReference>
<dbReference type="InterPro" id="IPR011766">
    <property type="entry name" value="TPP_enzyme_TPP-bd"/>
</dbReference>
<evidence type="ECO:0000259" key="6">
    <source>
        <dbReference type="Pfam" id="PF02775"/>
    </source>
</evidence>
<dbReference type="GO" id="GO:0030976">
    <property type="term" value="F:thiamine pyrophosphate binding"/>
    <property type="evidence" value="ECO:0007669"/>
    <property type="project" value="InterPro"/>
</dbReference>
<dbReference type="RefSeq" id="WP_143527082.1">
    <property type="nucleotide sequence ID" value="NZ_AP019791.1"/>
</dbReference>
<evidence type="ECO:0000259" key="5">
    <source>
        <dbReference type="Pfam" id="PF00205"/>
    </source>
</evidence>
<dbReference type="SUPFAM" id="SSF52518">
    <property type="entry name" value="Thiamin diphosphate-binding fold (THDP-binding)"/>
    <property type="match status" value="2"/>
</dbReference>
<dbReference type="OrthoDB" id="4959782at2"/>
<dbReference type="Pfam" id="PF02776">
    <property type="entry name" value="TPP_enzyme_N"/>
    <property type="match status" value="1"/>
</dbReference>
<name>A0A510HGB6_9ACTN</name>
<dbReference type="Proteomes" id="UP000318065">
    <property type="component" value="Chromosome"/>
</dbReference>
<dbReference type="InterPro" id="IPR000399">
    <property type="entry name" value="TPP-bd_CS"/>
</dbReference>
<dbReference type="GO" id="GO:0003984">
    <property type="term" value="F:acetolactate synthase activity"/>
    <property type="evidence" value="ECO:0007669"/>
    <property type="project" value="TreeGrafter"/>
</dbReference>
<accession>A0A510HGB6</accession>
<dbReference type="InterPro" id="IPR012001">
    <property type="entry name" value="Thiamin_PyroP_enz_TPP-bd_dom"/>
</dbReference>
<proteinExistence type="inferred from homology"/>
<dbReference type="PANTHER" id="PTHR18968:SF133">
    <property type="entry name" value="BENZOYLFORMATE DECARBOXYLASE"/>
    <property type="match status" value="1"/>
</dbReference>
<dbReference type="Pfam" id="PF02775">
    <property type="entry name" value="TPP_enzyme_C"/>
    <property type="match status" value="1"/>
</dbReference>
<feature type="compositionally biased region" description="Pro residues" evidence="4">
    <location>
        <begin position="346"/>
        <end position="356"/>
    </location>
</feature>
<dbReference type="InterPro" id="IPR029061">
    <property type="entry name" value="THDP-binding"/>
</dbReference>
<dbReference type="SUPFAM" id="SSF52467">
    <property type="entry name" value="DHS-like NAD/FAD-binding domain"/>
    <property type="match status" value="1"/>
</dbReference>
<evidence type="ECO:0000256" key="4">
    <source>
        <dbReference type="SAM" id="MobiDB-lite"/>
    </source>
</evidence>
<evidence type="ECO:0000313" key="9">
    <source>
        <dbReference type="Proteomes" id="UP000318065"/>
    </source>
</evidence>
<dbReference type="InterPro" id="IPR029035">
    <property type="entry name" value="DHS-like_NAD/FAD-binding_dom"/>
</dbReference>
<dbReference type="InterPro" id="IPR012000">
    <property type="entry name" value="Thiamin_PyroP_enz_cen_dom"/>
</dbReference>
<dbReference type="Pfam" id="PF00205">
    <property type="entry name" value="TPP_enzyme_M"/>
    <property type="match status" value="1"/>
</dbReference>
<dbReference type="InterPro" id="IPR045229">
    <property type="entry name" value="TPP_enz"/>
</dbReference>
<keyword evidence="2 3" id="KW-0786">Thiamine pyrophosphate</keyword>
<evidence type="ECO:0000313" key="8">
    <source>
        <dbReference type="EMBL" id="BBL79000.1"/>
    </source>
</evidence>
<feature type="region of interest" description="Disordered" evidence="4">
    <location>
        <begin position="340"/>
        <end position="359"/>
    </location>
</feature>
<dbReference type="CDD" id="cd07035">
    <property type="entry name" value="TPP_PYR_POX_like"/>
    <property type="match status" value="1"/>
</dbReference>
<reference evidence="8" key="1">
    <citation type="journal article" date="2019" name="Microbiol. Resour. Announc.">
        <title>Complete Genome Sequence of Rubrobacter xylanophilus Strain AA3-22, Isolated from Arima Onsen in Japan.</title>
        <authorList>
            <person name="Tomariguchi N."/>
            <person name="Miyazaki K."/>
        </authorList>
    </citation>
    <scope>NUCLEOTIDE SEQUENCE [LARGE SCALE GENOMIC DNA]</scope>
    <source>
        <strain evidence="8">AA3-22</strain>
    </source>
</reference>
<keyword evidence="9" id="KW-1185">Reference proteome</keyword>
<dbReference type="NCBIfam" id="NF005485">
    <property type="entry name" value="PRK07092.1"/>
    <property type="match status" value="1"/>
</dbReference>
<evidence type="ECO:0000256" key="2">
    <source>
        <dbReference type="ARBA" id="ARBA00023052"/>
    </source>
</evidence>
<evidence type="ECO:0000256" key="1">
    <source>
        <dbReference type="ARBA" id="ARBA00007812"/>
    </source>
</evidence>
<sequence>MQARRGVAAQGAEDRHTTVREATFGLLRGLGMTTIFGNPGSTELPFLAGLPEDFSYVLGLHEGAVVGMADGYAQGTGRPALVNLHTAPGLGNASAAIMTAYLNRTPLVIVAGQQDRRHLAAEPFLAGHLTEMARPYVKWSSQPVRAEDVPAAIARACHIAAQPPTGPVFVAVPQDDWGATAAPPRPHRVVNRACPDERELKRAARLLESGRSPAIVAGAGVDRSGAWEDTVRLAERLRAAVWADPFASRAGFPQDHALFRGHLSPAQATLAEELSGHDVVLVLGAPVFKYYRYLPGPVVTEGTELVHVTDDPEEAARAPVGVSLVGDVALAVRRLLESVQRSERPMPGPPPAPPAPRAAEPLPVDYVLYTVGRMLPEEAVVVEETPSSKPLLHRYIRVRSPGGFYSAASGGLGFGVSASVGLSMAEPERPVVCVVGDGSLAYGLQALWSAGRYGRRVVFVVLNNHQYRVLRLLAGRDGLEGEVPGTGLEGFDPEGAARSLGCPAETVEAPEELEEALGRALAAGSPRLINVLVDPESPREMWG</sequence>
<dbReference type="EMBL" id="AP019791">
    <property type="protein sequence ID" value="BBL79000.1"/>
    <property type="molecule type" value="Genomic_DNA"/>
</dbReference>
<gene>
    <name evidence="8" type="primary">mdlC</name>
    <name evidence="8" type="ORF">RxyAA322_08540</name>
</gene>
<protein>
    <submittedName>
        <fullName evidence="8">Benzoylformate decarboxylase</fullName>
    </submittedName>
</protein>
<dbReference type="AlphaFoldDB" id="A0A510HGB6"/>
<comment type="similarity">
    <text evidence="1 3">Belongs to the TPP enzyme family.</text>
</comment>
<dbReference type="Gene3D" id="3.40.50.970">
    <property type="match status" value="2"/>
</dbReference>
<organism evidence="8 9">
    <name type="scientific">Rubrobacter xylanophilus</name>
    <dbReference type="NCBI Taxonomy" id="49319"/>
    <lineage>
        <taxon>Bacteria</taxon>
        <taxon>Bacillati</taxon>
        <taxon>Actinomycetota</taxon>
        <taxon>Rubrobacteria</taxon>
        <taxon>Rubrobacterales</taxon>
        <taxon>Rubrobacteraceae</taxon>
        <taxon>Rubrobacter</taxon>
    </lineage>
</organism>
<evidence type="ECO:0000256" key="3">
    <source>
        <dbReference type="RuleBase" id="RU362132"/>
    </source>
</evidence>
<dbReference type="Gene3D" id="3.40.50.1220">
    <property type="entry name" value="TPP-binding domain"/>
    <property type="match status" value="1"/>
</dbReference>
<dbReference type="GO" id="GO:0050660">
    <property type="term" value="F:flavin adenine dinucleotide binding"/>
    <property type="evidence" value="ECO:0007669"/>
    <property type="project" value="TreeGrafter"/>
</dbReference>